<dbReference type="AlphaFoldDB" id="A0A2I7KGV3"/>
<keyword evidence="1" id="KW-0472">Membrane</keyword>
<dbReference type="EMBL" id="CP010730">
    <property type="protein sequence ID" value="AUR01794.1"/>
    <property type="molecule type" value="Genomic_DNA"/>
</dbReference>
<reference evidence="2 3" key="2">
    <citation type="journal article" date="2017" name="Genome Biol. Evol.">
        <title>Trajectories and Drivers of Genome Evolution in Surface-Associated Marine Phaeobacter.</title>
        <authorList>
            <person name="Freese H.M."/>
            <person name="Sikorski J."/>
            <person name="Bunk B."/>
            <person name="Scheuner C."/>
            <person name="Meier-Kolthoff J.P."/>
            <person name="Sproer C."/>
            <person name="Gram L."/>
            <person name="Overmann J."/>
        </authorList>
    </citation>
    <scope>NUCLEOTIDE SEQUENCE [LARGE SCALE GENOMIC DNA]</scope>
    <source>
        <strain evidence="2 3">P88</strain>
        <plasmid evidence="2">pP88_e</plasmid>
    </source>
</reference>
<evidence type="ECO:0000256" key="1">
    <source>
        <dbReference type="SAM" id="Phobius"/>
    </source>
</evidence>
<sequence length="123" mass="14501">MKNLLRKLLNYRAKLVARKDAVESWERRVVDPIVASGRDELLTTAYKHRFKAVLHSLLIGIFFVIGLVAYAMNNGEWLSDHRFYLILVVSGIGVIWTSRETLYHFRIWAQKMERWLAENDPHF</sequence>
<feature type="transmembrane region" description="Helical" evidence="1">
    <location>
        <begin position="52"/>
        <end position="71"/>
    </location>
</feature>
<accession>A0A2I7KGV3</accession>
<name>A0A2I7KGV3_9RHOB</name>
<protein>
    <submittedName>
        <fullName evidence="2">Uncharacterized protein</fullName>
    </submittedName>
</protein>
<dbReference type="Proteomes" id="UP000236447">
    <property type="component" value="Plasmid pP88_e"/>
</dbReference>
<gene>
    <name evidence="2" type="ORF">PhaeoP88_04482</name>
</gene>
<proteinExistence type="predicted"/>
<organism evidence="2 3">
    <name type="scientific">Phaeobacter inhibens</name>
    <dbReference type="NCBI Taxonomy" id="221822"/>
    <lineage>
        <taxon>Bacteria</taxon>
        <taxon>Pseudomonadati</taxon>
        <taxon>Pseudomonadota</taxon>
        <taxon>Alphaproteobacteria</taxon>
        <taxon>Rhodobacterales</taxon>
        <taxon>Roseobacteraceae</taxon>
        <taxon>Phaeobacter</taxon>
    </lineage>
</organism>
<geneLocation type="plasmid" evidence="3">
    <name>pp88_e</name>
</geneLocation>
<evidence type="ECO:0000313" key="2">
    <source>
        <dbReference type="EMBL" id="AUR01794.1"/>
    </source>
</evidence>
<evidence type="ECO:0000313" key="3">
    <source>
        <dbReference type="Proteomes" id="UP000236447"/>
    </source>
</evidence>
<keyword evidence="1" id="KW-0812">Transmembrane</keyword>
<reference evidence="2 3" key="1">
    <citation type="journal article" date="2017" name="Front. Microbiol.">
        <title>Phaeobacter piscinae sp. nov., a species of the Roseobacter group and potential aquaculture probiont.</title>
        <authorList>
            <person name="Sonnenschein E.C."/>
            <person name="Phippen C.B.W."/>
            <person name="Nielsen K.F."/>
            <person name="Mateiu R.V."/>
            <person name="Melchiorsen J."/>
            <person name="Gram L."/>
            <person name="Overmann J."/>
            <person name="Freese H.M."/>
        </authorList>
    </citation>
    <scope>NUCLEOTIDE SEQUENCE [LARGE SCALE GENOMIC DNA]</scope>
    <source>
        <strain evidence="2 3">P88</strain>
        <plasmid evidence="2">pP88_e</plasmid>
    </source>
</reference>
<feature type="transmembrane region" description="Helical" evidence="1">
    <location>
        <begin position="83"/>
        <end position="102"/>
    </location>
</feature>
<keyword evidence="1" id="KW-1133">Transmembrane helix</keyword>
<keyword evidence="2" id="KW-0614">Plasmid</keyword>